<reference evidence="3" key="1">
    <citation type="journal article" date="2019" name="Int. J. Syst. Evol. Microbiol.">
        <title>The Global Catalogue of Microorganisms (GCM) 10K type strain sequencing project: providing services to taxonomists for standard genome sequencing and annotation.</title>
        <authorList>
            <consortium name="The Broad Institute Genomics Platform"/>
            <consortium name="The Broad Institute Genome Sequencing Center for Infectious Disease"/>
            <person name="Wu L."/>
            <person name="Ma J."/>
        </authorList>
    </citation>
    <scope>NUCLEOTIDE SEQUENCE [LARGE SCALE GENOMIC DNA]</scope>
    <source>
        <strain evidence="3">JCM 9687</strain>
    </source>
</reference>
<evidence type="ECO:0000256" key="1">
    <source>
        <dbReference type="SAM" id="MobiDB-lite"/>
    </source>
</evidence>
<evidence type="ECO:0000313" key="2">
    <source>
        <dbReference type="EMBL" id="GAA3362864.1"/>
    </source>
</evidence>
<dbReference type="SUPFAM" id="SSF140453">
    <property type="entry name" value="EsxAB dimer-like"/>
    <property type="match status" value="1"/>
</dbReference>
<dbReference type="InterPro" id="IPR010310">
    <property type="entry name" value="T7SS_ESAT-6-like"/>
</dbReference>
<keyword evidence="3" id="KW-1185">Reference proteome</keyword>
<gene>
    <name evidence="2" type="ORF">GCM10020366_52510</name>
</gene>
<organism evidence="2 3">
    <name type="scientific">Saccharopolyspora gregorii</name>
    <dbReference type="NCBI Taxonomy" id="33914"/>
    <lineage>
        <taxon>Bacteria</taxon>
        <taxon>Bacillati</taxon>
        <taxon>Actinomycetota</taxon>
        <taxon>Actinomycetes</taxon>
        <taxon>Pseudonocardiales</taxon>
        <taxon>Pseudonocardiaceae</taxon>
        <taxon>Saccharopolyspora</taxon>
    </lineage>
</organism>
<protein>
    <recommendedName>
        <fullName evidence="4">ESAT-6-like protein</fullName>
    </recommendedName>
</protein>
<proteinExistence type="predicted"/>
<feature type="compositionally biased region" description="Polar residues" evidence="1">
    <location>
        <begin position="75"/>
        <end position="89"/>
    </location>
</feature>
<accession>A0ABP6RXN0</accession>
<evidence type="ECO:0008006" key="4">
    <source>
        <dbReference type="Google" id="ProtNLM"/>
    </source>
</evidence>
<dbReference type="EMBL" id="BAAAYK010000038">
    <property type="protein sequence ID" value="GAA3362864.1"/>
    <property type="molecule type" value="Genomic_DNA"/>
</dbReference>
<dbReference type="Proteomes" id="UP001500483">
    <property type="component" value="Unassembled WGS sequence"/>
</dbReference>
<dbReference type="InterPro" id="IPR036689">
    <property type="entry name" value="ESAT-6-like_sf"/>
</dbReference>
<dbReference type="RefSeq" id="WP_224958427.1">
    <property type="nucleotide sequence ID" value="NZ_BAAAYK010000038.1"/>
</dbReference>
<dbReference type="Gene3D" id="1.10.287.1060">
    <property type="entry name" value="ESAT-6-like"/>
    <property type="match status" value="1"/>
</dbReference>
<sequence>MTSPKTYDYGALEEAQNFLKQGLEFVNERASELIKDATNLQEKGWQGQSATGYNASAERLRGRLDGFAQYIEQQKQNVQSGTTNMQDTDQAGGKRMSAYS</sequence>
<feature type="region of interest" description="Disordered" evidence="1">
    <location>
        <begin position="75"/>
        <end position="100"/>
    </location>
</feature>
<comment type="caution">
    <text evidence="2">The sequence shown here is derived from an EMBL/GenBank/DDBJ whole genome shotgun (WGS) entry which is preliminary data.</text>
</comment>
<dbReference type="Pfam" id="PF06013">
    <property type="entry name" value="WXG100"/>
    <property type="match status" value="1"/>
</dbReference>
<evidence type="ECO:0000313" key="3">
    <source>
        <dbReference type="Proteomes" id="UP001500483"/>
    </source>
</evidence>
<name>A0ABP6RXN0_9PSEU</name>